<feature type="compositionally biased region" description="Basic and acidic residues" evidence="1">
    <location>
        <begin position="783"/>
        <end position="799"/>
    </location>
</feature>
<feature type="region of interest" description="Disordered" evidence="1">
    <location>
        <begin position="255"/>
        <end position="278"/>
    </location>
</feature>
<evidence type="ECO:0000313" key="3">
    <source>
        <dbReference type="Proteomes" id="UP000245942"/>
    </source>
</evidence>
<feature type="compositionally biased region" description="Polar residues" evidence="1">
    <location>
        <begin position="1026"/>
        <end position="1035"/>
    </location>
</feature>
<accession>A0A316U4L3</accession>
<feature type="compositionally biased region" description="Polar residues" evidence="1">
    <location>
        <begin position="1004"/>
        <end position="1015"/>
    </location>
</feature>
<evidence type="ECO:0000256" key="1">
    <source>
        <dbReference type="SAM" id="MobiDB-lite"/>
    </source>
</evidence>
<feature type="compositionally biased region" description="Polar residues" evidence="1">
    <location>
        <begin position="379"/>
        <end position="394"/>
    </location>
</feature>
<feature type="compositionally biased region" description="Low complexity" evidence="1">
    <location>
        <begin position="1175"/>
        <end position="1204"/>
    </location>
</feature>
<dbReference type="GeneID" id="37016156"/>
<feature type="compositionally biased region" description="Basic and acidic residues" evidence="1">
    <location>
        <begin position="1074"/>
        <end position="1093"/>
    </location>
</feature>
<feature type="region of interest" description="Disordered" evidence="1">
    <location>
        <begin position="777"/>
        <end position="814"/>
    </location>
</feature>
<feature type="compositionally biased region" description="Low complexity" evidence="1">
    <location>
        <begin position="897"/>
        <end position="908"/>
    </location>
</feature>
<feature type="compositionally biased region" description="Acidic residues" evidence="1">
    <location>
        <begin position="457"/>
        <end position="467"/>
    </location>
</feature>
<feature type="compositionally biased region" description="Basic and acidic residues" evidence="1">
    <location>
        <begin position="255"/>
        <end position="264"/>
    </location>
</feature>
<gene>
    <name evidence="2" type="ORF">BCV69DRAFT_300065</name>
</gene>
<feature type="region of interest" description="Disordered" evidence="1">
    <location>
        <begin position="315"/>
        <end position="348"/>
    </location>
</feature>
<feature type="compositionally biased region" description="Polar residues" evidence="1">
    <location>
        <begin position="977"/>
        <end position="987"/>
    </location>
</feature>
<evidence type="ECO:0000313" key="2">
    <source>
        <dbReference type="EMBL" id="PWN19758.1"/>
    </source>
</evidence>
<feature type="region of interest" description="Disordered" evidence="1">
    <location>
        <begin position="866"/>
        <end position="1128"/>
    </location>
</feature>
<dbReference type="EMBL" id="KZ819330">
    <property type="protein sequence ID" value="PWN19758.1"/>
    <property type="molecule type" value="Genomic_DNA"/>
</dbReference>
<proteinExistence type="predicted"/>
<dbReference type="OrthoDB" id="3366858at2759"/>
<feature type="compositionally biased region" description="Low complexity" evidence="1">
    <location>
        <begin position="128"/>
        <end position="145"/>
    </location>
</feature>
<feature type="compositionally biased region" description="Polar residues" evidence="1">
    <location>
        <begin position="1205"/>
        <end position="1218"/>
    </location>
</feature>
<feature type="compositionally biased region" description="Polar residues" evidence="1">
    <location>
        <begin position="433"/>
        <end position="456"/>
    </location>
</feature>
<feature type="compositionally biased region" description="Low complexity" evidence="1">
    <location>
        <begin position="1142"/>
        <end position="1151"/>
    </location>
</feature>
<dbReference type="Proteomes" id="UP000245942">
    <property type="component" value="Unassembled WGS sequence"/>
</dbReference>
<feature type="region of interest" description="Disordered" evidence="1">
    <location>
        <begin position="379"/>
        <end position="400"/>
    </location>
</feature>
<keyword evidence="3" id="KW-1185">Reference proteome</keyword>
<sequence length="1239" mass="132935">MTPSTSAAMESSAAVAPASKFKLKSPRSLSRLKAMRQSANSTRHTHQDQQRPPLPAIACPSPSTTLDLPAHASLRERQSFSVEHLPCSSSHVLQTSGANARPTDSTDSEHPRLTRLASLGEVRGAGISDSPLSPSSSPTRPSLNSVETTTNELDPLTASSADSTPRTSPSSSHRDLKESRAAFSAELWTGGIGTMEDPPGAQIRTPLKPGMNGRNHFSSPAGSAVRAMGRKLFRFRQSSASEAATVPLSISVRETESSRIHSDPAESSQGITATTPRQREFRLERQGDDIPGPQLPPLRNVDTPALAQCPILRDRFSDEPTPTQRRQASSAQASTQRLRSSSSTTATPKLSAESFELLDALDALMTLGDDEAQTIFSTQRDATGSACASSSTRAFPTWPHATDDLAAPRLLTEAQMARLEEEERVKKPRSILSRVSQAVRSASNRQSRPDSTVSSVSEDDYGGDEDFTPARSQNTQSGPQASQACDDKSSTAAQRSKKSSVTSRNVRNSEEDRPTVARSIVTPGPTSRRSLPGLDSPAKRALHSCTLLKIHPQLAHLLIVSIVRGWPSNDERAKGPVDILYPRSINPVARLEAASRRGGSQLGITRALITPLARETRIEVGHRHVMRKLKFQRLDRDEIVEIGYFMKDYASHYISGDVIVRAVNAKHQVSPEALARPPGLGQAAYNRRASVSTLASAEDSMSSDHRVDGTKHGLAHWATRKPFLERCTMIRGDFGTTFDVGDVVVDSKRATTLPAVNVKSPRPSKVRFSEHLMLQAGLAPPRSPDRGIRTPLRTADRGKRGISKMPPPWVAPRASAEDLASRTKRLPISSGPPLQVISAEIVPACQGSRKEAKTAAFHAVREAEIAESSGIASQTQGKDISHGRSCSQNSHSSTDESFQSAASSIHSSFGKEEDEDDVPIADLFERRGTSLKRYGKGHSSSSTETLTPLQSSSTSPPSSSPPRQTYLRRFPQPVSPVDSTPQEQAQDLNRCKGRKRESHFGIFSKNTKPEQSNQAMFDVFGANGAPVSNSTTATKRLSHQLPAKGAEQHKPQGASVDSTHRAFTLSPVSAFSSSHRDLGGPSREANRIADASHRHSHQPSPARPQVNRQAAYRGESNAPPAPSAQLAQRVNSAVLGRFKNPSSSIVASGSSHGQGAGVNGLATSPRTRDRASVGRSTPQPSSPFRSSSSSPSPGMGPAAPAQAMGNVQSLRHGSSSIPPHTERPTHITAGTPERSPSQQ</sequence>
<dbReference type="STRING" id="1684307.A0A316U4L3"/>
<feature type="region of interest" description="Disordered" evidence="1">
    <location>
        <begin position="1140"/>
        <end position="1239"/>
    </location>
</feature>
<feature type="compositionally biased region" description="Polar residues" evidence="1">
    <location>
        <begin position="870"/>
        <end position="896"/>
    </location>
</feature>
<dbReference type="AlphaFoldDB" id="A0A316U4L3"/>
<feature type="compositionally biased region" description="Low complexity" evidence="1">
    <location>
        <begin position="1"/>
        <end position="19"/>
    </location>
</feature>
<feature type="compositionally biased region" description="Low complexity" evidence="1">
    <location>
        <begin position="939"/>
        <end position="965"/>
    </location>
</feature>
<feature type="compositionally biased region" description="Low complexity" evidence="1">
    <location>
        <begin position="158"/>
        <end position="171"/>
    </location>
</feature>
<feature type="region of interest" description="Disordered" evidence="1">
    <location>
        <begin position="1"/>
        <end position="223"/>
    </location>
</feature>
<dbReference type="RefSeq" id="XP_025346918.1">
    <property type="nucleotide sequence ID" value="XM_025494422.1"/>
</dbReference>
<feature type="compositionally biased region" description="Polar residues" evidence="1">
    <location>
        <begin position="87"/>
        <end position="105"/>
    </location>
</feature>
<protein>
    <submittedName>
        <fullName evidence="2">Uncharacterized protein</fullName>
    </submittedName>
</protein>
<feature type="compositionally biased region" description="Polar residues" evidence="1">
    <location>
        <begin position="265"/>
        <end position="276"/>
    </location>
</feature>
<organism evidence="2 3">
    <name type="scientific">Pseudomicrostroma glucosiphilum</name>
    <dbReference type="NCBI Taxonomy" id="1684307"/>
    <lineage>
        <taxon>Eukaryota</taxon>
        <taxon>Fungi</taxon>
        <taxon>Dikarya</taxon>
        <taxon>Basidiomycota</taxon>
        <taxon>Ustilaginomycotina</taxon>
        <taxon>Exobasidiomycetes</taxon>
        <taxon>Microstromatales</taxon>
        <taxon>Microstromatales incertae sedis</taxon>
        <taxon>Pseudomicrostroma</taxon>
    </lineage>
</organism>
<feature type="region of interest" description="Disordered" evidence="1">
    <location>
        <begin position="420"/>
        <end position="535"/>
    </location>
</feature>
<name>A0A316U4L3_9BASI</name>
<feature type="compositionally biased region" description="Low complexity" evidence="1">
    <location>
        <begin position="323"/>
        <end position="346"/>
    </location>
</feature>
<feature type="compositionally biased region" description="Polar residues" evidence="1">
    <location>
        <begin position="470"/>
        <end position="483"/>
    </location>
</feature>
<feature type="compositionally biased region" description="Polar residues" evidence="1">
    <location>
        <begin position="490"/>
        <end position="506"/>
    </location>
</feature>
<reference evidence="2 3" key="1">
    <citation type="journal article" date="2018" name="Mol. Biol. Evol.">
        <title>Broad Genomic Sampling Reveals a Smut Pathogenic Ancestry of the Fungal Clade Ustilaginomycotina.</title>
        <authorList>
            <person name="Kijpornyongpan T."/>
            <person name="Mondo S.J."/>
            <person name="Barry K."/>
            <person name="Sandor L."/>
            <person name="Lee J."/>
            <person name="Lipzen A."/>
            <person name="Pangilinan J."/>
            <person name="LaButti K."/>
            <person name="Hainaut M."/>
            <person name="Henrissat B."/>
            <person name="Grigoriev I.V."/>
            <person name="Spatafora J.W."/>
            <person name="Aime M.C."/>
        </authorList>
    </citation>
    <scope>NUCLEOTIDE SEQUENCE [LARGE SCALE GENOMIC DNA]</scope>
    <source>
        <strain evidence="2 3">MCA 4718</strain>
    </source>
</reference>